<proteinExistence type="predicted"/>
<dbReference type="EMBL" id="CP064056">
    <property type="protein sequence ID" value="QPM74569.1"/>
    <property type="molecule type" value="Genomic_DNA"/>
</dbReference>
<dbReference type="Pfam" id="PF00583">
    <property type="entry name" value="Acetyltransf_1"/>
    <property type="match status" value="1"/>
</dbReference>
<sequence length="139" mass="15993">MDIQLVNTYNKNYLDSIYETYQSVGWLNHSKDNIEHILKNSTYITFIIFNNEVIALGRALSDGYFNAAIYDVIVNPLYQKCEIGSRIVNDLLKQIGDVSCVHLISTTGNMNFYNNQGFKKLKTGMAIYKSEKLQIEYTE</sequence>
<dbReference type="SMR" id="A0A7T1AYR4"/>
<gene>
    <name evidence="4" type="ORF">ISP08_09495</name>
</gene>
<evidence type="ECO:0000256" key="2">
    <source>
        <dbReference type="ARBA" id="ARBA00023315"/>
    </source>
</evidence>
<keyword evidence="1 4" id="KW-0808">Transferase</keyword>
<dbReference type="AlphaFoldDB" id="A0A7T1AYR4"/>
<dbReference type="InterPro" id="IPR000182">
    <property type="entry name" value="GNAT_dom"/>
</dbReference>
<name>A0A7T1AYR4_9STAP</name>
<reference evidence="4 5" key="1">
    <citation type="submission" date="2020-10" db="EMBL/GenBank/DDBJ databases">
        <title>Closed genome sequences of Staphylococcus lloydii sp. nov. and Staphylococcus durrellii sp. nov. Isolated from Captive Fruit Bats (Pteropus livingstonii).</title>
        <authorList>
            <person name="Fountain K."/>
        </authorList>
    </citation>
    <scope>NUCLEOTIDE SEQUENCE [LARGE SCALE GENOMIC DNA]</scope>
    <source>
        <strain evidence="4 5">23_2_7_LY</strain>
    </source>
</reference>
<protein>
    <submittedName>
        <fullName evidence="4">GNAT family N-acetyltransferase</fullName>
    </submittedName>
</protein>
<evidence type="ECO:0000259" key="3">
    <source>
        <dbReference type="PROSITE" id="PS51186"/>
    </source>
</evidence>
<dbReference type="PROSITE" id="PS51186">
    <property type="entry name" value="GNAT"/>
    <property type="match status" value="1"/>
</dbReference>
<keyword evidence="5" id="KW-1185">Reference proteome</keyword>
<dbReference type="PANTHER" id="PTHR43626">
    <property type="entry name" value="ACYL-COA N-ACYLTRANSFERASE"/>
    <property type="match status" value="1"/>
</dbReference>
<dbReference type="GO" id="GO:0005737">
    <property type="term" value="C:cytoplasm"/>
    <property type="evidence" value="ECO:0007669"/>
    <property type="project" value="TreeGrafter"/>
</dbReference>
<organism evidence="4 5">
    <name type="scientific">Staphylococcus lloydii</name>
    <dbReference type="NCBI Taxonomy" id="2781774"/>
    <lineage>
        <taxon>Bacteria</taxon>
        <taxon>Bacillati</taxon>
        <taxon>Bacillota</taxon>
        <taxon>Bacilli</taxon>
        <taxon>Bacillales</taxon>
        <taxon>Staphylococcaceae</taxon>
        <taxon>Staphylococcus</taxon>
    </lineage>
</organism>
<dbReference type="GO" id="GO:0008080">
    <property type="term" value="F:N-acetyltransferase activity"/>
    <property type="evidence" value="ECO:0007669"/>
    <property type="project" value="InterPro"/>
</dbReference>
<dbReference type="KEGG" id="sllo:ISP08_09495"/>
<dbReference type="RefSeq" id="WP_195718455.1">
    <property type="nucleotide sequence ID" value="NZ_CP064056.1"/>
</dbReference>
<evidence type="ECO:0000313" key="5">
    <source>
        <dbReference type="Proteomes" id="UP000594455"/>
    </source>
</evidence>
<evidence type="ECO:0000256" key="1">
    <source>
        <dbReference type="ARBA" id="ARBA00022679"/>
    </source>
</evidence>
<dbReference type="PANTHER" id="PTHR43626:SF4">
    <property type="entry name" value="GCN5-RELATED N-ACETYLTRANSFERASE 2, CHLOROPLASTIC"/>
    <property type="match status" value="1"/>
</dbReference>
<feature type="domain" description="N-acetyltransferase" evidence="3">
    <location>
        <begin position="1"/>
        <end position="134"/>
    </location>
</feature>
<keyword evidence="2" id="KW-0012">Acyltransferase</keyword>
<dbReference type="Gene3D" id="3.40.630.30">
    <property type="match status" value="1"/>
</dbReference>
<evidence type="ECO:0000313" key="4">
    <source>
        <dbReference type="EMBL" id="QPM74569.1"/>
    </source>
</evidence>
<dbReference type="SUPFAM" id="SSF55729">
    <property type="entry name" value="Acyl-CoA N-acyltransferases (Nat)"/>
    <property type="match status" value="1"/>
</dbReference>
<dbReference type="InterPro" id="IPR045039">
    <property type="entry name" value="NSI-like"/>
</dbReference>
<dbReference type="Proteomes" id="UP000594455">
    <property type="component" value="Chromosome"/>
</dbReference>
<dbReference type="InterPro" id="IPR016181">
    <property type="entry name" value="Acyl_CoA_acyltransferase"/>
</dbReference>
<accession>A0A7T1AYR4</accession>